<feature type="transmembrane region" description="Helical" evidence="1">
    <location>
        <begin position="12"/>
        <end position="33"/>
    </location>
</feature>
<comment type="caution">
    <text evidence="4">The sequence shown here is derived from an EMBL/GenBank/DDBJ whole genome shotgun (WGS) entry which is preliminary data.</text>
</comment>
<dbReference type="Gene3D" id="3.20.20.450">
    <property type="entry name" value="EAL domain"/>
    <property type="match status" value="1"/>
</dbReference>
<evidence type="ECO:0000313" key="3">
    <source>
        <dbReference type="EMBL" id="CUU69132.1"/>
    </source>
</evidence>
<dbReference type="InterPro" id="IPR050706">
    <property type="entry name" value="Cyclic-di-GMP_PDE-like"/>
</dbReference>
<keyword evidence="1" id="KW-1133">Transmembrane helix</keyword>
<keyword evidence="1" id="KW-0472">Membrane</keyword>
<dbReference type="EMBL" id="FAUW01000001">
    <property type="protein sequence ID" value="CUU69132.1"/>
    <property type="molecule type" value="Genomic_DNA"/>
</dbReference>
<dbReference type="PANTHER" id="PTHR33121">
    <property type="entry name" value="CYCLIC DI-GMP PHOSPHODIESTERASE PDEF"/>
    <property type="match status" value="1"/>
</dbReference>
<dbReference type="Proteomes" id="UP000052237">
    <property type="component" value="Unassembled WGS sequence"/>
</dbReference>
<evidence type="ECO:0000259" key="2">
    <source>
        <dbReference type="PROSITE" id="PS50883"/>
    </source>
</evidence>
<dbReference type="RefSeq" id="WP_059429387.1">
    <property type="nucleotide sequence ID" value="NZ_FAUU01000001.1"/>
</dbReference>
<protein>
    <submittedName>
        <fullName evidence="4">Diguanylate cyclase/phosphodiesterase</fullName>
        <ecNumber evidence="4">3.1.4.52</ecNumber>
    </submittedName>
</protein>
<keyword evidence="5" id="KW-1185">Reference proteome</keyword>
<accession>A0A9W5ALM7</accession>
<evidence type="ECO:0000256" key="1">
    <source>
        <dbReference type="SAM" id="Phobius"/>
    </source>
</evidence>
<dbReference type="EC" id="3.1.4.52" evidence="4"/>
<dbReference type="SMART" id="SM00052">
    <property type="entry name" value="EAL"/>
    <property type="match status" value="1"/>
</dbReference>
<dbReference type="Proteomes" id="UP000052257">
    <property type="component" value="Unassembled WGS sequence"/>
</dbReference>
<feature type="domain" description="EAL" evidence="2">
    <location>
        <begin position="222"/>
        <end position="463"/>
    </location>
</feature>
<dbReference type="PANTHER" id="PTHR33121:SF71">
    <property type="entry name" value="OXYGEN SENSOR PROTEIN DOSP"/>
    <property type="match status" value="1"/>
</dbReference>
<dbReference type="Gene3D" id="3.30.70.270">
    <property type="match status" value="1"/>
</dbReference>
<dbReference type="SUPFAM" id="SSF141868">
    <property type="entry name" value="EAL domain-like"/>
    <property type="match status" value="1"/>
</dbReference>
<organism evidence="4 5">
    <name type="scientific">Campylobacter hyointestinalis subsp. hyointestinalis</name>
    <dbReference type="NCBI Taxonomy" id="91352"/>
    <lineage>
        <taxon>Bacteria</taxon>
        <taxon>Pseudomonadati</taxon>
        <taxon>Campylobacterota</taxon>
        <taxon>Epsilonproteobacteria</taxon>
        <taxon>Campylobacterales</taxon>
        <taxon>Campylobacteraceae</taxon>
        <taxon>Campylobacter</taxon>
    </lineage>
</organism>
<feature type="transmembrane region" description="Helical" evidence="1">
    <location>
        <begin position="45"/>
        <end position="67"/>
    </location>
</feature>
<proteinExistence type="predicted"/>
<keyword evidence="4" id="KW-0378">Hydrolase</keyword>
<dbReference type="Pfam" id="PF00563">
    <property type="entry name" value="EAL"/>
    <property type="match status" value="1"/>
</dbReference>
<reference evidence="5 6" key="1">
    <citation type="submission" date="2015-11" db="EMBL/GenBank/DDBJ databases">
        <authorList>
            <consortium name="Pathogen Informatics"/>
        </authorList>
    </citation>
    <scope>NUCLEOTIDE SEQUENCE [LARGE SCALE GENOMIC DNA]</scope>
    <source>
        <strain evidence="4 5">006A-0059</strain>
        <strain evidence="3 6">006A-0191</strain>
    </source>
</reference>
<dbReference type="PROSITE" id="PS50883">
    <property type="entry name" value="EAL"/>
    <property type="match status" value="1"/>
</dbReference>
<dbReference type="EMBL" id="FAVB01000002">
    <property type="protein sequence ID" value="CUU79621.1"/>
    <property type="molecule type" value="Genomic_DNA"/>
</dbReference>
<dbReference type="InterPro" id="IPR001633">
    <property type="entry name" value="EAL_dom"/>
</dbReference>
<evidence type="ECO:0000313" key="4">
    <source>
        <dbReference type="EMBL" id="CUU79621.1"/>
    </source>
</evidence>
<dbReference type="AlphaFoldDB" id="A0A0S4S2C2"/>
<accession>A0A0S4S2C2</accession>
<evidence type="ECO:0000313" key="6">
    <source>
        <dbReference type="Proteomes" id="UP000052257"/>
    </source>
</evidence>
<dbReference type="InterPro" id="IPR035919">
    <property type="entry name" value="EAL_sf"/>
</dbReference>
<evidence type="ECO:0000313" key="5">
    <source>
        <dbReference type="Proteomes" id="UP000052237"/>
    </source>
</evidence>
<dbReference type="InterPro" id="IPR043128">
    <property type="entry name" value="Rev_trsase/Diguanyl_cyclase"/>
</dbReference>
<dbReference type="GO" id="GO:0071111">
    <property type="term" value="F:cyclic-guanylate-specific phosphodiesterase activity"/>
    <property type="evidence" value="ECO:0007669"/>
    <property type="project" value="UniProtKB-EC"/>
</dbReference>
<gene>
    <name evidence="4" type="primary">yfgF_1</name>
    <name evidence="4" type="ORF">ERS686654_01093</name>
    <name evidence="3" type="ORF">ERS739220_00129</name>
</gene>
<sequence length="463" mass="55413">MLYSQTKERSNRFALALRIAIPFIFVLFFWGYTFLKIDLFAKQDLVLFLALTLAYVYYTFFMIYQGFNSSFIDQNTKTFTKEKIKDIIQKSIKKQENRNIVMIGIKNLNEINQRYGFENLDQILRLFVIELEYFLKKKNLYNIPIGKYFDGYFLMLLDSKESALSHILKEFELYISKKGINNIEINTVFSMLPNSYDVNLNSTISALFYKILDDENSKKIDINDYEKMIYDTIQNRNFILKFQTIKDNKFDKDMIYLIQKLKFNSQNIPKYKLTKIINQMGYEIKYDLEIIKLLFEDLNFNKIKHKLFIEISPVSIRNHEFMTKFFKLVRDKNIDPKKIVFEFFEESYFKQINKFKEIMNEYKKQGFCFALSHFGGQNSSLEYLKYLEVDYIIYDMEFSKNLNDSKFEKILQSIEILSKNLGIKTIIRFIDKDEIYDKVKKSGIDFLQGFCIDKPKNTLGEIQ</sequence>
<name>A0A0S4S2C2_CAMHY</name>
<keyword evidence="1" id="KW-0812">Transmembrane</keyword>
<dbReference type="CDD" id="cd01948">
    <property type="entry name" value="EAL"/>
    <property type="match status" value="1"/>
</dbReference>